<name>A0A9P6EQS7_9AGAR</name>
<protein>
    <recommendedName>
        <fullName evidence="2">Nephrocystin 3-like N-terminal domain-containing protein</fullName>
    </recommendedName>
</protein>
<dbReference type="Pfam" id="PF24883">
    <property type="entry name" value="NPHP3_N"/>
    <property type="match status" value="1"/>
</dbReference>
<accession>A0A9P6EQS7</accession>
<dbReference type="EMBL" id="MU157830">
    <property type="protein sequence ID" value="KAF9532989.1"/>
    <property type="molecule type" value="Genomic_DNA"/>
</dbReference>
<dbReference type="Gene3D" id="3.40.50.300">
    <property type="entry name" value="P-loop containing nucleotide triphosphate hydrolases"/>
    <property type="match status" value="1"/>
</dbReference>
<dbReference type="Proteomes" id="UP000807306">
    <property type="component" value="Unassembled WGS sequence"/>
</dbReference>
<evidence type="ECO:0000259" key="2">
    <source>
        <dbReference type="Pfam" id="PF24883"/>
    </source>
</evidence>
<reference evidence="3" key="1">
    <citation type="submission" date="2020-11" db="EMBL/GenBank/DDBJ databases">
        <authorList>
            <consortium name="DOE Joint Genome Institute"/>
            <person name="Ahrendt S."/>
            <person name="Riley R."/>
            <person name="Andreopoulos W."/>
            <person name="Labutti K."/>
            <person name="Pangilinan J."/>
            <person name="Ruiz-Duenas F.J."/>
            <person name="Barrasa J.M."/>
            <person name="Sanchez-Garcia M."/>
            <person name="Camarero S."/>
            <person name="Miyauchi S."/>
            <person name="Serrano A."/>
            <person name="Linde D."/>
            <person name="Babiker R."/>
            <person name="Drula E."/>
            <person name="Ayuso-Fernandez I."/>
            <person name="Pacheco R."/>
            <person name="Padilla G."/>
            <person name="Ferreira P."/>
            <person name="Barriuso J."/>
            <person name="Kellner H."/>
            <person name="Castanera R."/>
            <person name="Alfaro M."/>
            <person name="Ramirez L."/>
            <person name="Pisabarro A.G."/>
            <person name="Kuo A."/>
            <person name="Tritt A."/>
            <person name="Lipzen A."/>
            <person name="He G."/>
            <person name="Yan M."/>
            <person name="Ng V."/>
            <person name="Cullen D."/>
            <person name="Martin F."/>
            <person name="Rosso M.-N."/>
            <person name="Henrissat B."/>
            <person name="Hibbett D."/>
            <person name="Martinez A.T."/>
            <person name="Grigoriev I.V."/>
        </authorList>
    </citation>
    <scope>NUCLEOTIDE SEQUENCE</scope>
    <source>
        <strain evidence="3">CBS 506.95</strain>
    </source>
</reference>
<feature type="domain" description="Nephrocystin 3-like N-terminal" evidence="2">
    <location>
        <begin position="84"/>
        <end position="252"/>
    </location>
</feature>
<dbReference type="AlphaFoldDB" id="A0A9P6EQS7"/>
<dbReference type="SUPFAM" id="SSF52540">
    <property type="entry name" value="P-loop containing nucleoside triphosphate hydrolases"/>
    <property type="match status" value="1"/>
</dbReference>
<evidence type="ECO:0000313" key="3">
    <source>
        <dbReference type="EMBL" id="KAF9532989.1"/>
    </source>
</evidence>
<proteinExistence type="predicted"/>
<evidence type="ECO:0000256" key="1">
    <source>
        <dbReference type="ARBA" id="ARBA00022737"/>
    </source>
</evidence>
<organism evidence="3 4">
    <name type="scientific">Crepidotus variabilis</name>
    <dbReference type="NCBI Taxonomy" id="179855"/>
    <lineage>
        <taxon>Eukaryota</taxon>
        <taxon>Fungi</taxon>
        <taxon>Dikarya</taxon>
        <taxon>Basidiomycota</taxon>
        <taxon>Agaricomycotina</taxon>
        <taxon>Agaricomycetes</taxon>
        <taxon>Agaricomycetidae</taxon>
        <taxon>Agaricales</taxon>
        <taxon>Agaricineae</taxon>
        <taxon>Crepidotaceae</taxon>
        <taxon>Crepidotus</taxon>
    </lineage>
</organism>
<keyword evidence="1" id="KW-0677">Repeat</keyword>
<evidence type="ECO:0000313" key="4">
    <source>
        <dbReference type="Proteomes" id="UP000807306"/>
    </source>
</evidence>
<dbReference type="OrthoDB" id="7464126at2759"/>
<dbReference type="InterPro" id="IPR056884">
    <property type="entry name" value="NPHP3-like_N"/>
</dbReference>
<gene>
    <name evidence="3" type="ORF">CPB83DRAFT_846739</name>
</gene>
<sequence>MESSAGNSSASTTFIQNAENTAFHGGNFTVAGVVNNLVSQVRLGTASPIDLLLAYCALDALVNSNERYDPPKCAPDTRDAIISEIIEWAKSNDQAPSVLWIFGSAGAGKSAVCQTVAEHFLQKQALLGSFFFSRVASTSGRSNGDRLIPTLVYQLFQALPEVRPKIEREIRINPAVLQKSRLSQMAVLFIKPLQAFSWRKIFRNLSRKQIRLVVIDGLDECQDPEIQCDLLRTIASAAAELSLPLRFLISSRPEAHINQTFDHPRYFKGVSIRRVNLDKDPTAPIAIMTFLRGQFQEIHETHPLRQHLDSSWPGEHNLELLVAKSSPQFVYASTVMNYVQSKKHLPSVRLDAILAMANSSQQDFEDRPLDELDKLYRFIFFGVDERHRADVWCLLGIMHLAGKKEFAVPQTTLPLFERIFNIHPGVIRIILEPLFSVLSVPEDSNTVLKSLHASLFDFLLDPHRSGSLSLDLKAAHLLLLRYYSSESFGSIKVLSLYKDIMRHAKWVDPTSETRELVDCMLVHLFTSLFWNNSGGDFETLNDAFTILTISTSVRDADTTAWLSRRLKYYQECLPDFAPPKEPSFESTILQTKHCIFWKMIQHYYHPGCNQTAFLSEYNLWAFTTGELSKLLPYIHMAAAFAANSQLKEWFDFVHSVGYIICGRATESDEDVDLVLGCRSLVLKALHEEPIEKTERYAKVLRLWSNIRLNGRVITCHPGSDPLEATAHHKVNKTARFLESQIHDRQTAYSDI</sequence>
<dbReference type="PANTHER" id="PTHR10039">
    <property type="entry name" value="AMELOGENIN"/>
    <property type="match status" value="1"/>
</dbReference>
<dbReference type="InterPro" id="IPR027417">
    <property type="entry name" value="P-loop_NTPase"/>
</dbReference>
<keyword evidence="4" id="KW-1185">Reference proteome</keyword>
<comment type="caution">
    <text evidence="3">The sequence shown here is derived from an EMBL/GenBank/DDBJ whole genome shotgun (WGS) entry which is preliminary data.</text>
</comment>